<dbReference type="HAMAP" id="MF_02240">
    <property type="entry name" value="PSP"/>
    <property type="match status" value="1"/>
</dbReference>
<dbReference type="EMBL" id="JBHSED010000032">
    <property type="protein sequence ID" value="MFC4304754.1"/>
    <property type="molecule type" value="Genomic_DNA"/>
</dbReference>
<evidence type="ECO:0000256" key="3">
    <source>
        <dbReference type="HAMAP-Rule" id="MF_02240"/>
    </source>
</evidence>
<dbReference type="SFLD" id="SFLDG01129">
    <property type="entry name" value="C1.5:_HAD__Beta-PGM__Phosphata"/>
    <property type="match status" value="1"/>
</dbReference>
<dbReference type="InterPro" id="IPR044266">
    <property type="entry name" value="PSP_YsaA"/>
</dbReference>
<dbReference type="SUPFAM" id="SSF56784">
    <property type="entry name" value="HAD-like"/>
    <property type="match status" value="1"/>
</dbReference>
<dbReference type="GO" id="GO:0016787">
    <property type="term" value="F:hydrolase activity"/>
    <property type="evidence" value="ECO:0007669"/>
    <property type="project" value="UniProtKB-KW"/>
</dbReference>
<comment type="cofactor">
    <cofactor evidence="3">
        <name>Mg(2+)</name>
        <dbReference type="ChEBI" id="CHEBI:18420"/>
    </cofactor>
    <cofactor evidence="3">
        <name>Co(2+)</name>
        <dbReference type="ChEBI" id="CHEBI:48828"/>
    </cofactor>
</comment>
<proteinExistence type="inferred from homology"/>
<dbReference type="Proteomes" id="UP001595755">
    <property type="component" value="Unassembled WGS sequence"/>
</dbReference>
<keyword evidence="5" id="KW-1185">Reference proteome</keyword>
<name>A0ABV8SEG2_9BACL</name>
<dbReference type="Gene3D" id="3.40.50.1000">
    <property type="entry name" value="HAD superfamily/HAD-like"/>
    <property type="match status" value="1"/>
</dbReference>
<comment type="catalytic activity">
    <reaction evidence="3">
        <text>O-phospho-L-serine + H2O = L-serine + phosphate</text>
        <dbReference type="Rhea" id="RHEA:21208"/>
        <dbReference type="ChEBI" id="CHEBI:15377"/>
        <dbReference type="ChEBI" id="CHEBI:33384"/>
        <dbReference type="ChEBI" id="CHEBI:43474"/>
        <dbReference type="ChEBI" id="CHEBI:57524"/>
        <dbReference type="EC" id="3.1.3.3"/>
    </reaction>
</comment>
<keyword evidence="2 3" id="KW-0460">Magnesium</keyword>
<comment type="function">
    <text evidence="3">Catalyzes the last step of the phosphorylated serine biosynthetic pathway, i.e. dephosphorylation of O-phospho-L-serine to form L-serine.</text>
</comment>
<dbReference type="PANTHER" id="PTHR46470">
    <property type="entry name" value="N-ACYLNEURAMINATE-9-PHOSPHATASE"/>
    <property type="match status" value="1"/>
</dbReference>
<dbReference type="NCBIfam" id="TIGR01549">
    <property type="entry name" value="HAD-SF-IA-v1"/>
    <property type="match status" value="1"/>
</dbReference>
<keyword evidence="1 3" id="KW-0378">Hydrolase</keyword>
<comment type="similarity">
    <text evidence="3">Belongs to the HAD-like hydrolase superfamily.</text>
</comment>
<evidence type="ECO:0000313" key="4">
    <source>
        <dbReference type="EMBL" id="MFC4304754.1"/>
    </source>
</evidence>
<dbReference type="InterPro" id="IPR023214">
    <property type="entry name" value="HAD_sf"/>
</dbReference>
<dbReference type="RefSeq" id="WP_204605480.1">
    <property type="nucleotide sequence ID" value="NZ_JBHSED010000032.1"/>
</dbReference>
<evidence type="ECO:0000313" key="5">
    <source>
        <dbReference type="Proteomes" id="UP001595755"/>
    </source>
</evidence>
<comment type="catalytic activity">
    <reaction evidence="3">
        <text>O-phospho-D-serine + H2O = D-serine + phosphate</text>
        <dbReference type="Rhea" id="RHEA:24873"/>
        <dbReference type="ChEBI" id="CHEBI:15377"/>
        <dbReference type="ChEBI" id="CHEBI:35247"/>
        <dbReference type="ChEBI" id="CHEBI:43474"/>
        <dbReference type="ChEBI" id="CHEBI:58680"/>
        <dbReference type="EC" id="3.1.3.3"/>
    </reaction>
</comment>
<protein>
    <recommendedName>
        <fullName evidence="3">Phosphoserine phosphatase</fullName>
        <shortName evidence="3">PSP</shortName>
        <ecNumber evidence="3">3.1.3.3</ecNumber>
    </recommendedName>
</protein>
<accession>A0ABV8SEG2</accession>
<dbReference type="SFLD" id="SFLDS00003">
    <property type="entry name" value="Haloacid_Dehalogenase"/>
    <property type="match status" value="1"/>
</dbReference>
<gene>
    <name evidence="4" type="ORF">ACFO1S_15085</name>
</gene>
<keyword evidence="3" id="KW-0170">Cobalt</keyword>
<evidence type="ECO:0000256" key="2">
    <source>
        <dbReference type="ARBA" id="ARBA00022842"/>
    </source>
</evidence>
<dbReference type="EC" id="3.1.3.3" evidence="3"/>
<dbReference type="PANTHER" id="PTHR46470:SF3">
    <property type="entry name" value="N-ACYLNEURAMINATE-9-PHOSPHATASE"/>
    <property type="match status" value="1"/>
</dbReference>
<reference evidence="5" key="1">
    <citation type="journal article" date="2019" name="Int. J. Syst. Evol. Microbiol.">
        <title>The Global Catalogue of Microorganisms (GCM) 10K type strain sequencing project: providing services to taxonomists for standard genome sequencing and annotation.</title>
        <authorList>
            <consortium name="The Broad Institute Genomics Platform"/>
            <consortium name="The Broad Institute Genome Sequencing Center for Infectious Disease"/>
            <person name="Wu L."/>
            <person name="Ma J."/>
        </authorList>
    </citation>
    <scope>NUCLEOTIDE SEQUENCE [LARGE SCALE GENOMIC DNA]</scope>
    <source>
        <strain evidence="5">CGMCC 4.1641</strain>
    </source>
</reference>
<dbReference type="Gene3D" id="1.20.120.710">
    <property type="entry name" value="Haloacid dehalogenase hydrolase-like domain"/>
    <property type="match status" value="1"/>
</dbReference>
<comment type="caution">
    <text evidence="4">The sequence shown here is derived from an EMBL/GenBank/DDBJ whole genome shotgun (WGS) entry which is preliminary data.</text>
</comment>
<organism evidence="4 5">
    <name type="scientific">Cohnella boryungensis</name>
    <dbReference type="NCBI Taxonomy" id="768479"/>
    <lineage>
        <taxon>Bacteria</taxon>
        <taxon>Bacillati</taxon>
        <taxon>Bacillota</taxon>
        <taxon>Bacilli</taxon>
        <taxon>Bacillales</taxon>
        <taxon>Paenibacillaceae</taxon>
        <taxon>Cohnella</taxon>
    </lineage>
</organism>
<evidence type="ECO:0000256" key="1">
    <source>
        <dbReference type="ARBA" id="ARBA00022801"/>
    </source>
</evidence>
<dbReference type="InterPro" id="IPR051400">
    <property type="entry name" value="HAD-like_hydrolase"/>
</dbReference>
<dbReference type="InterPro" id="IPR036412">
    <property type="entry name" value="HAD-like_sf"/>
</dbReference>
<dbReference type="Pfam" id="PF00702">
    <property type="entry name" value="Hydrolase"/>
    <property type="match status" value="1"/>
</dbReference>
<keyword evidence="3" id="KW-0718">Serine biosynthesis</keyword>
<keyword evidence="3" id="KW-0028">Amino-acid biosynthesis</keyword>
<sequence length="264" mass="29580">MSIKAVLFDLDDTLLWDDRSVSEAFKATCRYGAEATGLDEDELEASVRKEARALYETYETFGFTQMIGINPFEALWGRFERGEHPMFRKLQELAPAYREGAWTKGLAALGIDNPGLGLQLAEMFPAQRRKLKYVYDETFALLDELKQSYKLLLLTNGSPDLQQEKLDGVPELIPYFDAIVISGNYGEGKPSSKLFAHAMEQIGITAEDGVMVGDKLTTDILGANRIGMTSVWINRHDIVRSDEIIPAYEIKSLSELPELLKSLS</sequence>
<dbReference type="InterPro" id="IPR006439">
    <property type="entry name" value="HAD-SF_hydro_IA"/>
</dbReference>
<comment type="pathway">
    <text evidence="3">Amino-acid biosynthesis; L-serine biosynthesis; L-serine from 3-phospho-D-glycerate: step 3/3.</text>
</comment>